<dbReference type="FunFam" id="1.10.472.80:FF:000005">
    <property type="entry name" value="TBC1 domain family member 15"/>
    <property type="match status" value="1"/>
</dbReference>
<feature type="region of interest" description="Disordered" evidence="10">
    <location>
        <begin position="414"/>
        <end position="447"/>
    </location>
</feature>
<dbReference type="Pfam" id="PF00566">
    <property type="entry name" value="RabGAP-TBC"/>
    <property type="match status" value="1"/>
</dbReference>
<keyword evidence="2" id="KW-0343">GTPase activation</keyword>
<feature type="domain" description="Rab-GAP TBC" evidence="11">
    <location>
        <begin position="119"/>
        <end position="329"/>
    </location>
</feature>
<evidence type="ECO:0000256" key="5">
    <source>
        <dbReference type="ARBA" id="ARBA00022990"/>
    </source>
</evidence>
<reference evidence="12" key="1">
    <citation type="submission" date="2020-11" db="EMBL/GenBank/DDBJ databases">
        <authorList>
            <person name="Tran Van P."/>
        </authorList>
    </citation>
    <scope>NUCLEOTIDE SEQUENCE</scope>
</reference>
<evidence type="ECO:0000256" key="10">
    <source>
        <dbReference type="SAM" id="MobiDB-lite"/>
    </source>
</evidence>
<dbReference type="GO" id="GO:0005737">
    <property type="term" value="C:cytoplasm"/>
    <property type="evidence" value="ECO:0007669"/>
    <property type="project" value="UniProtKB-SubCell"/>
</dbReference>
<dbReference type="EMBL" id="CAJPEV010004094">
    <property type="protein sequence ID" value="CAG0901162.1"/>
    <property type="molecule type" value="Genomic_DNA"/>
</dbReference>
<sequence>DHGASPHGRNRSEKEVAELLQRSLSPVRITHEDVEVAGRLSSLCVEDYIHPVVLLLRFLGHYAKNLGYEVVESLNMRLPPRPSVSRGPPLTSPEWKEFLDLEGRVTRVAELKQRIFRGGMEPGLRKEAWKFLLGMYPYDSTEEEREELRKKKVDDYYRMKLQWRSISAEQESRFSALRDRKALVEKDVERTDRTVHFYEGKGNDNLLMLKDILTTYIMWNFDLGYVQGMSDLLSPILFIMENEVDAFWCFVGFMDIMGPNFAMDQSKIKEDLEKAHFLVESLDPDLGEYLEKMGSGNMYFCFRWLLIWFKREFEFPDVQRLWEVLWTGLPTPNFYLLLCVAALCMEKAIIMENQFGFTEILKHVNEMSYRIDVEKLLAEAEGLYLQVQNAQNLPSRIAEILGLEISPHQLQMVHQSNKTEVNGQKSPPGAPAGAIGSSEPGNTSTDTEAMDSIEVLGECDDAISHVLAFNFL</sequence>
<dbReference type="PANTHER" id="PTHR22957">
    <property type="entry name" value="TBC1 DOMAIN FAMILY MEMBER GTPASE-ACTIVATING PROTEIN"/>
    <property type="match status" value="1"/>
</dbReference>
<evidence type="ECO:0000256" key="2">
    <source>
        <dbReference type="ARBA" id="ARBA00022468"/>
    </source>
</evidence>
<comment type="function">
    <text evidence="6">Acts as a GTPase activating protein for RAB7A. Does not act on RAB4, RAB5 or RAB6.</text>
</comment>
<dbReference type="GO" id="GO:0005096">
    <property type="term" value="F:GTPase activator activity"/>
    <property type="evidence" value="ECO:0007669"/>
    <property type="project" value="UniProtKB-KW"/>
</dbReference>
<comment type="subunit">
    <text evidence="7">Interacts with non-phosphorylated form of RAB8A; phosphorylation of RAB8A at 'Thr-72' disrupts this interaction. Interacts with ARMC12.</text>
</comment>
<evidence type="ECO:0000256" key="7">
    <source>
        <dbReference type="ARBA" id="ARBA00065268"/>
    </source>
</evidence>
<evidence type="ECO:0000256" key="6">
    <source>
        <dbReference type="ARBA" id="ARBA00055283"/>
    </source>
</evidence>
<dbReference type="Proteomes" id="UP000677054">
    <property type="component" value="Unassembled WGS sequence"/>
</dbReference>
<dbReference type="Gene3D" id="1.10.472.80">
    <property type="entry name" value="Ypt/Rab-GAP domain of gyp1p, domain 3"/>
    <property type="match status" value="1"/>
</dbReference>
<dbReference type="InterPro" id="IPR000195">
    <property type="entry name" value="Rab-GAP-TBC_dom"/>
</dbReference>
<dbReference type="OrthoDB" id="10264062at2759"/>
<dbReference type="PANTHER" id="PTHR22957:SF645">
    <property type="entry name" value="LD27216P"/>
    <property type="match status" value="1"/>
</dbReference>
<evidence type="ECO:0000313" key="12">
    <source>
        <dbReference type="EMBL" id="CAD7252083.1"/>
    </source>
</evidence>
<evidence type="ECO:0000256" key="4">
    <source>
        <dbReference type="ARBA" id="ARBA00022553"/>
    </source>
</evidence>
<name>A0A7R9ADJ4_9CRUS</name>
<comment type="subcellular location">
    <subcellularLocation>
        <location evidence="1">Cytoplasm</location>
    </subcellularLocation>
</comment>
<evidence type="ECO:0000256" key="3">
    <source>
        <dbReference type="ARBA" id="ARBA00022490"/>
    </source>
</evidence>
<dbReference type="InterPro" id="IPR035969">
    <property type="entry name" value="Rab-GAP_TBC_sf"/>
</dbReference>
<keyword evidence="13" id="KW-1185">Reference proteome</keyword>
<proteinExistence type="predicted"/>
<evidence type="ECO:0000256" key="8">
    <source>
        <dbReference type="ARBA" id="ARBA00067480"/>
    </source>
</evidence>
<evidence type="ECO:0000313" key="13">
    <source>
        <dbReference type="Proteomes" id="UP000677054"/>
    </source>
</evidence>
<dbReference type="FunFam" id="1.10.8.270:FF:000005">
    <property type="entry name" value="TBC1 domain family member 15"/>
    <property type="match status" value="1"/>
</dbReference>
<evidence type="ECO:0000259" key="11">
    <source>
        <dbReference type="PROSITE" id="PS50086"/>
    </source>
</evidence>
<evidence type="ECO:0000256" key="9">
    <source>
        <dbReference type="ARBA" id="ARBA00082539"/>
    </source>
</evidence>
<feature type="non-terminal residue" evidence="12">
    <location>
        <position position="472"/>
    </location>
</feature>
<dbReference type="SUPFAM" id="SSF47923">
    <property type="entry name" value="Ypt/Rab-GAP domain of gyp1p"/>
    <property type="match status" value="2"/>
</dbReference>
<dbReference type="EMBL" id="LR903611">
    <property type="protein sequence ID" value="CAD7252083.1"/>
    <property type="molecule type" value="Genomic_DNA"/>
</dbReference>
<accession>A0A7R9ADJ4</accession>
<protein>
    <recommendedName>
        <fullName evidence="8">TBC1 domain family member 15</fullName>
    </recommendedName>
    <alternativeName>
        <fullName evidence="9">GTPase-activating protein RAB7</fullName>
    </alternativeName>
</protein>
<dbReference type="AlphaFoldDB" id="A0A7R9ADJ4"/>
<dbReference type="Gene3D" id="1.10.8.270">
    <property type="entry name" value="putative rabgap domain of human tbc1 domain family member 14 like domains"/>
    <property type="match status" value="1"/>
</dbReference>
<dbReference type="SMART" id="SM00164">
    <property type="entry name" value="TBC"/>
    <property type="match status" value="1"/>
</dbReference>
<gene>
    <name evidence="12" type="ORF">DSTB1V02_LOCUS11844</name>
</gene>
<keyword evidence="5" id="KW-0007">Acetylation</keyword>
<feature type="compositionally biased region" description="Polar residues" evidence="10">
    <location>
        <begin position="414"/>
        <end position="425"/>
    </location>
</feature>
<keyword evidence="4" id="KW-0597">Phosphoprotein</keyword>
<organism evidence="12">
    <name type="scientific">Darwinula stevensoni</name>
    <dbReference type="NCBI Taxonomy" id="69355"/>
    <lineage>
        <taxon>Eukaryota</taxon>
        <taxon>Metazoa</taxon>
        <taxon>Ecdysozoa</taxon>
        <taxon>Arthropoda</taxon>
        <taxon>Crustacea</taxon>
        <taxon>Oligostraca</taxon>
        <taxon>Ostracoda</taxon>
        <taxon>Podocopa</taxon>
        <taxon>Podocopida</taxon>
        <taxon>Darwinulocopina</taxon>
        <taxon>Darwinuloidea</taxon>
        <taxon>Darwinulidae</taxon>
        <taxon>Darwinula</taxon>
    </lineage>
</organism>
<dbReference type="PROSITE" id="PS50086">
    <property type="entry name" value="TBC_RABGAP"/>
    <property type="match status" value="1"/>
</dbReference>
<evidence type="ECO:0000256" key="1">
    <source>
        <dbReference type="ARBA" id="ARBA00004496"/>
    </source>
</evidence>
<keyword evidence="3" id="KW-0963">Cytoplasm</keyword>